<dbReference type="eggNOG" id="ENOG503047S">
    <property type="taxonomic scope" value="Bacteria"/>
</dbReference>
<reference evidence="1 2" key="1">
    <citation type="journal article" date="2001" name="Science">
        <title>Complete genome sequence of a virulent isolate of Streptococcus pneumoniae.</title>
        <authorList>
            <person name="Tettelin H."/>
            <person name="Nelson K.E."/>
            <person name="Paulsen I.T."/>
            <person name="Eisen J.A."/>
            <person name="Read T.D."/>
            <person name="Peterson S."/>
            <person name="Heidelberg J."/>
            <person name="DeBoy R.T."/>
            <person name="Haft D.H."/>
            <person name="Dodson R.J."/>
            <person name="Durkin A.S."/>
            <person name="Gwinn M."/>
            <person name="Kolonay J.F."/>
            <person name="Nelson W.C."/>
            <person name="Peterson J.D."/>
            <person name="Umayam L.A."/>
            <person name="White O."/>
            <person name="Salzberg S.L."/>
            <person name="Lewis M.R."/>
            <person name="Radune D."/>
            <person name="Holtzapple E."/>
            <person name="Khouri H."/>
            <person name="Wolf A.M."/>
            <person name="Utterback T.R."/>
            <person name="Hansen C.L."/>
            <person name="McDonald L.A."/>
            <person name="Feldblyum T.V."/>
            <person name="Angiuoli S."/>
            <person name="Dickinson T."/>
            <person name="Hickey E.K."/>
            <person name="Holt I.E."/>
            <person name="Loftus B.J."/>
            <person name="Yang F."/>
            <person name="Smith H.O."/>
            <person name="Venter J.C."/>
            <person name="Dougherty B.A."/>
            <person name="Morrison D.A."/>
            <person name="Hollingshead S.K."/>
            <person name="Fraser C.M."/>
        </authorList>
    </citation>
    <scope>NUCLEOTIDE SEQUENCE [LARGE SCALE GENOMIC DNA]</scope>
    <source>
        <strain evidence="2">ATCC BAA-334 / TIGR4</strain>
    </source>
</reference>
<name>A0A0H2UQD5_STRPN</name>
<dbReference type="EMBL" id="AE005672">
    <property type="protein sequence ID" value="AAK75412.1"/>
    <property type="molecule type" value="Genomic_DNA"/>
</dbReference>
<keyword evidence="2" id="KW-1185">Reference proteome</keyword>
<dbReference type="Proteomes" id="UP000000585">
    <property type="component" value="Chromosome"/>
</dbReference>
<protein>
    <submittedName>
        <fullName evidence="1">IS66 family element, Orf1</fullName>
    </submittedName>
</protein>
<sequence length="79" mass="9260">MELLLYTISKVKLLEDILMPQPIVPVEIPQSRRFDSKKRNDILLKIRIGKLEVSFFQSLNLEMVEQLLDKVLLYDNSSI</sequence>
<evidence type="ECO:0000313" key="2">
    <source>
        <dbReference type="Proteomes" id="UP000000585"/>
    </source>
</evidence>
<gene>
    <name evidence="1" type="ordered locus">SP_1314</name>
</gene>
<dbReference type="EnsemblBacteria" id="AAK75412">
    <property type="protein sequence ID" value="AAK75412"/>
    <property type="gene ID" value="SP_1314"/>
</dbReference>
<organism evidence="1 2">
    <name type="scientific">Streptococcus pneumoniae serotype 4 (strain ATCC BAA-334 / TIGR4)</name>
    <dbReference type="NCBI Taxonomy" id="170187"/>
    <lineage>
        <taxon>Bacteria</taxon>
        <taxon>Bacillati</taxon>
        <taxon>Bacillota</taxon>
        <taxon>Bacilli</taxon>
        <taxon>Lactobacillales</taxon>
        <taxon>Streptococcaceae</taxon>
        <taxon>Streptococcus</taxon>
    </lineage>
</organism>
<dbReference type="AlphaFoldDB" id="A0A0H2UQD5"/>
<proteinExistence type="predicted"/>
<accession>A0A0H2UQD5</accession>
<evidence type="ECO:0000313" key="1">
    <source>
        <dbReference type="EMBL" id="AAK75412.1"/>
    </source>
</evidence>
<dbReference type="KEGG" id="spn:SP_1314"/>
<dbReference type="PaxDb" id="170187-SP_1314"/>